<dbReference type="Proteomes" id="UP001163046">
    <property type="component" value="Unassembled WGS sequence"/>
</dbReference>
<dbReference type="SUPFAM" id="SSF63825">
    <property type="entry name" value="YWTD domain"/>
    <property type="match status" value="1"/>
</dbReference>
<evidence type="ECO:0000313" key="1">
    <source>
        <dbReference type="EMBL" id="KAJ7386142.1"/>
    </source>
</evidence>
<organism evidence="1 2">
    <name type="scientific">Desmophyllum pertusum</name>
    <dbReference type="NCBI Taxonomy" id="174260"/>
    <lineage>
        <taxon>Eukaryota</taxon>
        <taxon>Metazoa</taxon>
        <taxon>Cnidaria</taxon>
        <taxon>Anthozoa</taxon>
        <taxon>Hexacorallia</taxon>
        <taxon>Scleractinia</taxon>
        <taxon>Caryophylliina</taxon>
        <taxon>Caryophylliidae</taxon>
        <taxon>Desmophyllum</taxon>
    </lineage>
</organism>
<keyword evidence="2" id="KW-1185">Reference proteome</keyword>
<reference evidence="1" key="1">
    <citation type="submission" date="2023-01" db="EMBL/GenBank/DDBJ databases">
        <title>Genome assembly of the deep-sea coral Lophelia pertusa.</title>
        <authorList>
            <person name="Herrera S."/>
            <person name="Cordes E."/>
        </authorList>
    </citation>
    <scope>NUCLEOTIDE SEQUENCE</scope>
    <source>
        <strain evidence="1">USNM1676648</strain>
        <tissue evidence="1">Polyp</tissue>
    </source>
</reference>
<sequence>MRGSLGSCPQRKRQNRGVSEEVICRTQQVITLFISLPFTPSAEECNGPFEKADNNTNAACLHGEVVCQACSERGHRSTDDPLRACHQCLDAGCRCVKLIALVWTADCEESNRQAMEKIITLSEKGEIGEKLKYLRPLPESVHLAKCFKSAFANCFLFNKGERFKLSNLRVLHNDAHENIKCQMRQSVTLSAIQNHNRMSVEEMLVIATPSIRHIISKIPRLVQMVIPETFRLYKGNSKGVLEHPTGICVADHRSLFITDNRKSRLFLACLHYPVDVTEVSKSLRNPNGVTCVGGIVFVADTRNERLAYKAVVPSVFIDPKKMTVLTFNDLHIQLQERHIAVNSAARKKDFVEALNKCVHKEINQIFSFRPE</sequence>
<protein>
    <submittedName>
        <fullName evidence="1">Uncharacterized protein</fullName>
    </submittedName>
</protein>
<name>A0A9X0D3N9_9CNID</name>
<comment type="caution">
    <text evidence="1">The sequence shown here is derived from an EMBL/GenBank/DDBJ whole genome shotgun (WGS) entry which is preliminary data.</text>
</comment>
<evidence type="ECO:0000313" key="2">
    <source>
        <dbReference type="Proteomes" id="UP001163046"/>
    </source>
</evidence>
<dbReference type="EMBL" id="MU825878">
    <property type="protein sequence ID" value="KAJ7386142.1"/>
    <property type="molecule type" value="Genomic_DNA"/>
</dbReference>
<gene>
    <name evidence="1" type="ORF">OS493_012487</name>
</gene>
<dbReference type="AlphaFoldDB" id="A0A9X0D3N9"/>
<accession>A0A9X0D3N9</accession>
<dbReference type="OrthoDB" id="5952660at2759"/>
<proteinExistence type="predicted"/>